<dbReference type="Proteomes" id="UP001464555">
    <property type="component" value="Unassembled WGS sequence"/>
</dbReference>
<dbReference type="InterPro" id="IPR003591">
    <property type="entry name" value="Leu-rich_rpt_typical-subtyp"/>
</dbReference>
<protein>
    <recommendedName>
        <fullName evidence="6">Leucine rich repeat-containing protein</fullName>
    </recommendedName>
</protein>
<reference evidence="4 5" key="1">
    <citation type="submission" date="2024-04" db="EMBL/GenBank/DDBJ databases">
        <title>Flavobacterium sp. DGU11 16S ribosomal RNA gene Genome sequencing and assembly.</title>
        <authorList>
            <person name="Park S."/>
        </authorList>
    </citation>
    <scope>NUCLEOTIDE SEQUENCE [LARGE SCALE GENOMIC DNA]</scope>
    <source>
        <strain evidence="4 5">DGU11</strain>
    </source>
</reference>
<dbReference type="RefSeq" id="WP_341696681.1">
    <property type="nucleotide sequence ID" value="NZ_JBBYHR010000004.1"/>
</dbReference>
<evidence type="ECO:0000256" key="2">
    <source>
        <dbReference type="ARBA" id="ARBA00022737"/>
    </source>
</evidence>
<dbReference type="InterPro" id="IPR050216">
    <property type="entry name" value="LRR_domain-containing"/>
</dbReference>
<comment type="caution">
    <text evidence="4">The sequence shown here is derived from an EMBL/GenBank/DDBJ whole genome shotgun (WGS) entry which is preliminary data.</text>
</comment>
<organism evidence="4 5">
    <name type="scientific">Flavobacterium arundinis</name>
    <dbReference type="NCBI Taxonomy" id="3139143"/>
    <lineage>
        <taxon>Bacteria</taxon>
        <taxon>Pseudomonadati</taxon>
        <taxon>Bacteroidota</taxon>
        <taxon>Flavobacteriia</taxon>
        <taxon>Flavobacteriales</taxon>
        <taxon>Flavobacteriaceae</taxon>
        <taxon>Flavobacterium</taxon>
    </lineage>
</organism>
<dbReference type="PANTHER" id="PTHR48051">
    <property type="match status" value="1"/>
</dbReference>
<dbReference type="InterPro" id="IPR001611">
    <property type="entry name" value="Leu-rich_rpt"/>
</dbReference>
<dbReference type="Pfam" id="PF13855">
    <property type="entry name" value="LRR_8"/>
    <property type="match status" value="1"/>
</dbReference>
<accession>A0ABU9HW66</accession>
<evidence type="ECO:0008006" key="6">
    <source>
        <dbReference type="Google" id="ProtNLM"/>
    </source>
</evidence>
<feature type="chain" id="PRO_5046238204" description="Leucine rich repeat-containing protein" evidence="3">
    <location>
        <begin position="19"/>
        <end position="142"/>
    </location>
</feature>
<dbReference type="EMBL" id="JBBYHR010000004">
    <property type="protein sequence ID" value="MEL1244364.1"/>
    <property type="molecule type" value="Genomic_DNA"/>
</dbReference>
<dbReference type="SMART" id="SM00369">
    <property type="entry name" value="LRR_TYP"/>
    <property type="match status" value="1"/>
</dbReference>
<keyword evidence="2" id="KW-0677">Repeat</keyword>
<evidence type="ECO:0000256" key="3">
    <source>
        <dbReference type="SAM" id="SignalP"/>
    </source>
</evidence>
<dbReference type="Gene3D" id="3.80.10.10">
    <property type="entry name" value="Ribonuclease Inhibitor"/>
    <property type="match status" value="1"/>
</dbReference>
<gene>
    <name evidence="4" type="ORF">AAEO56_08845</name>
</gene>
<feature type="signal peptide" evidence="3">
    <location>
        <begin position="1"/>
        <end position="18"/>
    </location>
</feature>
<dbReference type="SUPFAM" id="SSF52047">
    <property type="entry name" value="RNI-like"/>
    <property type="match status" value="1"/>
</dbReference>
<keyword evidence="1" id="KW-0433">Leucine-rich repeat</keyword>
<dbReference type="InterPro" id="IPR032675">
    <property type="entry name" value="LRR_dom_sf"/>
</dbReference>
<keyword evidence="5" id="KW-1185">Reference proteome</keyword>
<proteinExistence type="predicted"/>
<name>A0ABU9HW66_9FLAO</name>
<dbReference type="PROSITE" id="PS51450">
    <property type="entry name" value="LRR"/>
    <property type="match status" value="1"/>
</dbReference>
<dbReference type="PANTHER" id="PTHR48051:SF1">
    <property type="entry name" value="RAS SUPPRESSOR PROTEIN 1"/>
    <property type="match status" value="1"/>
</dbReference>
<evidence type="ECO:0000313" key="5">
    <source>
        <dbReference type="Proteomes" id="UP001464555"/>
    </source>
</evidence>
<keyword evidence="3" id="KW-0732">Signal</keyword>
<sequence>MKSLLVIAALSLSFASFGQCVKCRSFEEAAKDPAKVKSIIINAAQDKQLKEIPASIKQFTNLEELMLTDHGLTSVPKEIGSLTKLKTLSLAGNALKKLPEGLFKLKQLKELILFDNAFSEKYIEELDKKVTKDMPDTELMTD</sequence>
<evidence type="ECO:0000256" key="1">
    <source>
        <dbReference type="ARBA" id="ARBA00022614"/>
    </source>
</evidence>
<evidence type="ECO:0000313" key="4">
    <source>
        <dbReference type="EMBL" id="MEL1244364.1"/>
    </source>
</evidence>